<organism evidence="3 4">
    <name type="scientific">Methanoregula formicica (strain DSM 22288 / NBRC 105244 / SMSP)</name>
    <dbReference type="NCBI Taxonomy" id="593750"/>
    <lineage>
        <taxon>Archaea</taxon>
        <taxon>Methanobacteriati</taxon>
        <taxon>Methanobacteriota</taxon>
        <taxon>Stenosarchaea group</taxon>
        <taxon>Methanomicrobia</taxon>
        <taxon>Methanomicrobiales</taxon>
        <taxon>Methanoregulaceae</taxon>
        <taxon>Methanoregula</taxon>
    </lineage>
</organism>
<dbReference type="AlphaFoldDB" id="L0HDE9"/>
<gene>
    <name evidence="3" type="ordered locus">Metfor_0993</name>
</gene>
<evidence type="ECO:0000256" key="1">
    <source>
        <dbReference type="ARBA" id="ARBA00010824"/>
    </source>
</evidence>
<dbReference type="Proteomes" id="UP000010824">
    <property type="component" value="Chromosome"/>
</dbReference>
<keyword evidence="4" id="KW-1185">Reference proteome</keyword>
<dbReference type="PANTHER" id="PTHR40699:SF1">
    <property type="entry name" value="UPF0179 PROTEIN MJ1627"/>
    <property type="match status" value="1"/>
</dbReference>
<sequence length="148" mass="16104">MTDAKTKVTLVGTVLAKPGTEFIYEGEAPGCGTCKVKKACNNLQKGRKYRVVTVRTTHHDCTVHLNGATAVEVMEAPITLLISPEMAIINSKIKPEFSCNKQDCRSFDLCRPEGVVEGEKYIVVDVLGNAPDICEKGRALKLVEIKPA</sequence>
<dbReference type="OrthoDB" id="24613at2157"/>
<evidence type="ECO:0000256" key="2">
    <source>
        <dbReference type="HAMAP-Rule" id="MF_00498"/>
    </source>
</evidence>
<reference evidence="4" key="1">
    <citation type="submission" date="2011-12" db="EMBL/GenBank/DDBJ databases">
        <title>Complete sequence of Methanoregula formicicum SMSP.</title>
        <authorList>
            <person name="Lucas S."/>
            <person name="Han J."/>
            <person name="Lapidus A."/>
            <person name="Cheng J.-F."/>
            <person name="Goodwin L."/>
            <person name="Pitluck S."/>
            <person name="Peters L."/>
            <person name="Ovchinnikova G."/>
            <person name="Teshima H."/>
            <person name="Detter J.C."/>
            <person name="Han C."/>
            <person name="Tapia R."/>
            <person name="Land M."/>
            <person name="Hauser L."/>
            <person name="Kyrpides N."/>
            <person name="Ivanova N."/>
            <person name="Pagani I."/>
            <person name="Imachi H."/>
            <person name="Tamaki H."/>
            <person name="Sekiguchi Y."/>
            <person name="Kamagata Y."/>
            <person name="Cadillo-Quiroz H."/>
            <person name="Zinder S."/>
            <person name="Liu W.-T."/>
            <person name="Woyke T."/>
        </authorList>
    </citation>
    <scope>NUCLEOTIDE SEQUENCE [LARGE SCALE GENOMIC DNA]</scope>
    <source>
        <strain evidence="4">DSM 22288 / NBRC 105244 / SMSP</strain>
    </source>
</reference>
<dbReference type="HOGENOM" id="CLU_121764_0_0_2"/>
<dbReference type="eggNOG" id="arCOG04477">
    <property type="taxonomic scope" value="Archaea"/>
</dbReference>
<dbReference type="InParanoid" id="L0HDE9"/>
<dbReference type="EMBL" id="CP003167">
    <property type="protein sequence ID" value="AGB02045.1"/>
    <property type="molecule type" value="Genomic_DNA"/>
</dbReference>
<reference evidence="3 4" key="2">
    <citation type="journal article" date="2014" name="Genome Announc.">
        <title>Complete Genome Sequence of Methanoregula formicica SMSPT, a Mesophilic Hydrogenotrophic Methanogen Isolated from a Methanogenic Upflow Anaerobic Sludge Blanket Reactor.</title>
        <authorList>
            <person name="Yamamoto K."/>
            <person name="Tamaki H."/>
            <person name="Cadillo-Quiroz H."/>
            <person name="Imachi H."/>
            <person name="Kyrpides N."/>
            <person name="Woyke T."/>
            <person name="Goodwin L."/>
            <person name="Zinder S.H."/>
            <person name="Kamagata Y."/>
            <person name="Liu W.T."/>
        </authorList>
    </citation>
    <scope>NUCLEOTIDE SEQUENCE [LARGE SCALE GENOMIC DNA]</scope>
    <source>
        <strain evidence="4">DSM 22288 / NBRC 105244 / SMSP</strain>
    </source>
</reference>
<protein>
    <recommendedName>
        <fullName evidence="2">UPF0179 protein Metfor_0993</fullName>
    </recommendedName>
</protein>
<comment type="similarity">
    <text evidence="1 2">Belongs to the UPF0179 family.</text>
</comment>
<dbReference type="GeneID" id="14310306"/>
<evidence type="ECO:0000313" key="3">
    <source>
        <dbReference type="EMBL" id="AGB02045.1"/>
    </source>
</evidence>
<dbReference type="Pfam" id="PF03684">
    <property type="entry name" value="UPF0179"/>
    <property type="match status" value="1"/>
</dbReference>
<dbReference type="KEGG" id="mfo:Metfor_0993"/>
<dbReference type="FunCoup" id="L0HDE9">
    <property type="interactions" value="3"/>
</dbReference>
<evidence type="ECO:0000313" key="4">
    <source>
        <dbReference type="Proteomes" id="UP000010824"/>
    </source>
</evidence>
<accession>L0HDE9</accession>
<proteinExistence type="inferred from homology"/>
<dbReference type="HAMAP" id="MF_00498">
    <property type="entry name" value="UPF0179"/>
    <property type="match status" value="1"/>
</dbReference>
<dbReference type="PANTHER" id="PTHR40699">
    <property type="entry name" value="UPF0179 PROTEIN MJ1627"/>
    <property type="match status" value="1"/>
</dbReference>
<dbReference type="RefSeq" id="WP_015285009.1">
    <property type="nucleotide sequence ID" value="NC_019943.1"/>
</dbReference>
<dbReference type="InterPro" id="IPR005369">
    <property type="entry name" value="UPF0179"/>
</dbReference>
<dbReference type="STRING" id="593750.Metfor_0993"/>
<name>L0HDE9_METFS</name>